<evidence type="ECO:0000256" key="1">
    <source>
        <dbReference type="ARBA" id="ARBA00004323"/>
    </source>
</evidence>
<dbReference type="PANTHER" id="PTHR32285">
    <property type="entry name" value="PROTEIN TRICHOME BIREFRINGENCE-LIKE 9-RELATED"/>
    <property type="match status" value="1"/>
</dbReference>
<dbReference type="InterPro" id="IPR029962">
    <property type="entry name" value="TBL"/>
</dbReference>
<comment type="caution">
    <text evidence="10">The sequence shown here is derived from an EMBL/GenBank/DDBJ whole genome shotgun (WGS) entry which is preliminary data.</text>
</comment>
<keyword evidence="7" id="KW-0472">Membrane</keyword>
<evidence type="ECO:0000259" key="9">
    <source>
        <dbReference type="Pfam" id="PF14416"/>
    </source>
</evidence>
<evidence type="ECO:0000256" key="3">
    <source>
        <dbReference type="ARBA" id="ARBA00022692"/>
    </source>
</evidence>
<gene>
    <name evidence="10" type="ORF">QJS04_geneDACA016422</name>
</gene>
<keyword evidence="5" id="KW-1133">Transmembrane helix</keyword>
<name>A0AAV9B9I7_ACOGR</name>
<keyword evidence="6" id="KW-0333">Golgi apparatus</keyword>
<comment type="similarity">
    <text evidence="2">Belongs to the PC-esterase family. TBL subfamily.</text>
</comment>
<dbReference type="Pfam" id="PF13839">
    <property type="entry name" value="PC-Esterase"/>
    <property type="match status" value="1"/>
</dbReference>
<evidence type="ECO:0000259" key="8">
    <source>
        <dbReference type="Pfam" id="PF13839"/>
    </source>
</evidence>
<keyword evidence="4" id="KW-0735">Signal-anchor</keyword>
<organism evidence="10 11">
    <name type="scientific">Acorus gramineus</name>
    <name type="common">Dwarf sweet flag</name>
    <dbReference type="NCBI Taxonomy" id="55184"/>
    <lineage>
        <taxon>Eukaryota</taxon>
        <taxon>Viridiplantae</taxon>
        <taxon>Streptophyta</taxon>
        <taxon>Embryophyta</taxon>
        <taxon>Tracheophyta</taxon>
        <taxon>Spermatophyta</taxon>
        <taxon>Magnoliopsida</taxon>
        <taxon>Liliopsida</taxon>
        <taxon>Acoraceae</taxon>
        <taxon>Acorus</taxon>
    </lineage>
</organism>
<dbReference type="AlphaFoldDB" id="A0AAV9B9I7"/>
<comment type="subcellular location">
    <subcellularLocation>
        <location evidence="1">Golgi apparatus membrane</location>
        <topology evidence="1">Single-pass type II membrane protein</topology>
    </subcellularLocation>
</comment>
<reference evidence="10" key="2">
    <citation type="submission" date="2023-06" db="EMBL/GenBank/DDBJ databases">
        <authorList>
            <person name="Ma L."/>
            <person name="Liu K.-W."/>
            <person name="Li Z."/>
            <person name="Hsiao Y.-Y."/>
            <person name="Qi Y."/>
            <person name="Fu T."/>
            <person name="Tang G."/>
            <person name="Zhang D."/>
            <person name="Sun W.-H."/>
            <person name="Liu D.-K."/>
            <person name="Li Y."/>
            <person name="Chen G.-Z."/>
            <person name="Liu X.-D."/>
            <person name="Liao X.-Y."/>
            <person name="Jiang Y.-T."/>
            <person name="Yu X."/>
            <person name="Hao Y."/>
            <person name="Huang J."/>
            <person name="Zhao X.-W."/>
            <person name="Ke S."/>
            <person name="Chen Y.-Y."/>
            <person name="Wu W.-L."/>
            <person name="Hsu J.-L."/>
            <person name="Lin Y.-F."/>
            <person name="Huang M.-D."/>
            <person name="Li C.-Y."/>
            <person name="Huang L."/>
            <person name="Wang Z.-W."/>
            <person name="Zhao X."/>
            <person name="Zhong W.-Y."/>
            <person name="Peng D.-H."/>
            <person name="Ahmad S."/>
            <person name="Lan S."/>
            <person name="Zhang J.-S."/>
            <person name="Tsai W.-C."/>
            <person name="Van De Peer Y."/>
            <person name="Liu Z.-J."/>
        </authorList>
    </citation>
    <scope>NUCLEOTIDE SEQUENCE</scope>
    <source>
        <strain evidence="10">SCP</strain>
        <tissue evidence="10">Leaves</tissue>
    </source>
</reference>
<feature type="domain" description="Trichome birefringence-like N-terminal" evidence="9">
    <location>
        <begin position="1"/>
        <end position="21"/>
    </location>
</feature>
<dbReference type="Pfam" id="PF14416">
    <property type="entry name" value="PMR5N"/>
    <property type="match status" value="1"/>
</dbReference>
<evidence type="ECO:0000256" key="7">
    <source>
        <dbReference type="ARBA" id="ARBA00023136"/>
    </source>
</evidence>
<protein>
    <recommendedName>
        <fullName evidence="12">Trichome birefringence-like N-terminal domain-containing protein</fullName>
    </recommendedName>
</protein>
<sequence>MKYGRPDTDYLKWRWKPDGCEMPVFNPGQFLALVQGKSMAFVGDSVTYPILVSETTIRDQTLSRWHYPAFNFTLANFWSPYLVQAEEADSKGPTLTGLFNLHLDEPDPVWTTQIAPFDYIVLSAGHWFFRPLMFYESNNLVGCHYCLNPNVTDLSMFYGYRAAFRAAFNAVNSIKGFKGMTFLRTFTPAHFENGLWNEGGDCVRRKPFKSNETRLEGYDLEFYMIQLEEFRKAERVGKEKGVKFRLIDTTEAMLLRPDGHPSRYGRPANVTAYNDCVHWCLPGPVDVWNDFLLQMLKMDNGRGGGSGGGRERMLRV</sequence>
<reference evidence="10" key="1">
    <citation type="journal article" date="2023" name="Nat. Commun.">
        <title>Diploid and tetraploid genomes of Acorus and the evolution of monocots.</title>
        <authorList>
            <person name="Ma L."/>
            <person name="Liu K.W."/>
            <person name="Li Z."/>
            <person name="Hsiao Y.Y."/>
            <person name="Qi Y."/>
            <person name="Fu T."/>
            <person name="Tang G.D."/>
            <person name="Zhang D."/>
            <person name="Sun W.H."/>
            <person name="Liu D.K."/>
            <person name="Li Y."/>
            <person name="Chen G.Z."/>
            <person name="Liu X.D."/>
            <person name="Liao X.Y."/>
            <person name="Jiang Y.T."/>
            <person name="Yu X."/>
            <person name="Hao Y."/>
            <person name="Huang J."/>
            <person name="Zhao X.W."/>
            <person name="Ke S."/>
            <person name="Chen Y.Y."/>
            <person name="Wu W.L."/>
            <person name="Hsu J.L."/>
            <person name="Lin Y.F."/>
            <person name="Huang M.D."/>
            <person name="Li C.Y."/>
            <person name="Huang L."/>
            <person name="Wang Z.W."/>
            <person name="Zhao X."/>
            <person name="Zhong W.Y."/>
            <person name="Peng D.H."/>
            <person name="Ahmad S."/>
            <person name="Lan S."/>
            <person name="Zhang J.S."/>
            <person name="Tsai W.C."/>
            <person name="Van de Peer Y."/>
            <person name="Liu Z.J."/>
        </authorList>
    </citation>
    <scope>NUCLEOTIDE SEQUENCE</scope>
    <source>
        <strain evidence="10">SCP</strain>
    </source>
</reference>
<dbReference type="PANTHER" id="PTHR32285:SF48">
    <property type="entry name" value="PROTEIN TRICHOME BIREFRINGENCE-LIKE 19"/>
    <property type="match status" value="1"/>
</dbReference>
<evidence type="ECO:0000256" key="4">
    <source>
        <dbReference type="ARBA" id="ARBA00022968"/>
    </source>
</evidence>
<dbReference type="InterPro" id="IPR025846">
    <property type="entry name" value="TBL_N"/>
</dbReference>
<evidence type="ECO:0000313" key="11">
    <source>
        <dbReference type="Proteomes" id="UP001179952"/>
    </source>
</evidence>
<evidence type="ECO:0000256" key="5">
    <source>
        <dbReference type="ARBA" id="ARBA00022989"/>
    </source>
</evidence>
<evidence type="ECO:0008006" key="12">
    <source>
        <dbReference type="Google" id="ProtNLM"/>
    </source>
</evidence>
<evidence type="ECO:0000256" key="6">
    <source>
        <dbReference type="ARBA" id="ARBA00023034"/>
    </source>
</evidence>
<evidence type="ECO:0000313" key="10">
    <source>
        <dbReference type="EMBL" id="KAK1273048.1"/>
    </source>
</evidence>
<dbReference type="EMBL" id="JAUJYN010000004">
    <property type="protein sequence ID" value="KAK1273048.1"/>
    <property type="molecule type" value="Genomic_DNA"/>
</dbReference>
<keyword evidence="11" id="KW-1185">Reference proteome</keyword>
<feature type="domain" description="Trichome birefringence-like C-terminal" evidence="8">
    <location>
        <begin position="22"/>
        <end position="295"/>
    </location>
</feature>
<dbReference type="GO" id="GO:1990538">
    <property type="term" value="F:xylan O-acetyltransferase activity"/>
    <property type="evidence" value="ECO:0007669"/>
    <property type="project" value="UniProtKB-ARBA"/>
</dbReference>
<proteinExistence type="inferred from homology"/>
<evidence type="ECO:0000256" key="2">
    <source>
        <dbReference type="ARBA" id="ARBA00007727"/>
    </source>
</evidence>
<dbReference type="Proteomes" id="UP001179952">
    <property type="component" value="Unassembled WGS sequence"/>
</dbReference>
<keyword evidence="3" id="KW-0812">Transmembrane</keyword>
<dbReference type="GO" id="GO:0000139">
    <property type="term" value="C:Golgi membrane"/>
    <property type="evidence" value="ECO:0007669"/>
    <property type="project" value="UniProtKB-SubCell"/>
</dbReference>
<dbReference type="InterPro" id="IPR026057">
    <property type="entry name" value="TBL_C"/>
</dbReference>
<accession>A0AAV9B9I7</accession>